<sequence>KLFGFLFNWGLFGVLCAQTYYYSLCFPADRRRLKVFVYGLFILETVQTGMVTQTAFANFGTGWGDLDQLQDPGTLWFTLPFASGLISAAVQSFFAFRIFVLTGSKLLRIVITSTAVISGGAGIATGIVSRLNAHSDSDFQATTKNFTLVCLNFCGKIFADESNQYLLARRRGFIQETTDVISQILRLSVATGLITAAVAAVDLAMFLVYKHNNFHLCPAIFLAKFSSSVPVTVPSLRATLTVKATPQYTLTVF</sequence>
<keyword evidence="2" id="KW-1185">Reference proteome</keyword>
<dbReference type="Proteomes" id="UP000814033">
    <property type="component" value="Unassembled WGS sequence"/>
</dbReference>
<comment type="caution">
    <text evidence="1">The sequence shown here is derived from an EMBL/GenBank/DDBJ whole genome shotgun (WGS) entry which is preliminary data.</text>
</comment>
<organism evidence="1 2">
    <name type="scientific">Auriscalpium vulgare</name>
    <dbReference type="NCBI Taxonomy" id="40419"/>
    <lineage>
        <taxon>Eukaryota</taxon>
        <taxon>Fungi</taxon>
        <taxon>Dikarya</taxon>
        <taxon>Basidiomycota</taxon>
        <taxon>Agaricomycotina</taxon>
        <taxon>Agaricomycetes</taxon>
        <taxon>Russulales</taxon>
        <taxon>Auriscalpiaceae</taxon>
        <taxon>Auriscalpium</taxon>
    </lineage>
</organism>
<proteinExistence type="predicted"/>
<feature type="non-terminal residue" evidence="1">
    <location>
        <position position="1"/>
    </location>
</feature>
<dbReference type="EMBL" id="MU276143">
    <property type="protein sequence ID" value="KAI0041113.1"/>
    <property type="molecule type" value="Genomic_DNA"/>
</dbReference>
<reference evidence="1" key="1">
    <citation type="submission" date="2021-02" db="EMBL/GenBank/DDBJ databases">
        <authorList>
            <consortium name="DOE Joint Genome Institute"/>
            <person name="Ahrendt S."/>
            <person name="Looney B.P."/>
            <person name="Miyauchi S."/>
            <person name="Morin E."/>
            <person name="Drula E."/>
            <person name="Courty P.E."/>
            <person name="Chicoki N."/>
            <person name="Fauchery L."/>
            <person name="Kohler A."/>
            <person name="Kuo A."/>
            <person name="Labutti K."/>
            <person name="Pangilinan J."/>
            <person name="Lipzen A."/>
            <person name="Riley R."/>
            <person name="Andreopoulos W."/>
            <person name="He G."/>
            <person name="Johnson J."/>
            <person name="Barry K.W."/>
            <person name="Grigoriev I.V."/>
            <person name="Nagy L."/>
            <person name="Hibbett D."/>
            <person name="Henrissat B."/>
            <person name="Matheny P.B."/>
            <person name="Labbe J."/>
            <person name="Martin F."/>
        </authorList>
    </citation>
    <scope>NUCLEOTIDE SEQUENCE</scope>
    <source>
        <strain evidence="1">FP105234-sp</strain>
    </source>
</reference>
<gene>
    <name evidence="1" type="ORF">FA95DRAFT_1501892</name>
</gene>
<name>A0ACB8RAR7_9AGAM</name>
<protein>
    <submittedName>
        <fullName evidence="1">Uncharacterized protein</fullName>
    </submittedName>
</protein>
<evidence type="ECO:0000313" key="2">
    <source>
        <dbReference type="Proteomes" id="UP000814033"/>
    </source>
</evidence>
<reference evidence="1" key="2">
    <citation type="journal article" date="2022" name="New Phytol.">
        <title>Evolutionary transition to the ectomycorrhizal habit in the genomes of a hyperdiverse lineage of mushroom-forming fungi.</title>
        <authorList>
            <person name="Looney B."/>
            <person name="Miyauchi S."/>
            <person name="Morin E."/>
            <person name="Drula E."/>
            <person name="Courty P.E."/>
            <person name="Kohler A."/>
            <person name="Kuo A."/>
            <person name="LaButti K."/>
            <person name="Pangilinan J."/>
            <person name="Lipzen A."/>
            <person name="Riley R."/>
            <person name="Andreopoulos W."/>
            <person name="He G."/>
            <person name="Johnson J."/>
            <person name="Nolan M."/>
            <person name="Tritt A."/>
            <person name="Barry K.W."/>
            <person name="Grigoriev I.V."/>
            <person name="Nagy L.G."/>
            <person name="Hibbett D."/>
            <person name="Henrissat B."/>
            <person name="Matheny P.B."/>
            <person name="Labbe J."/>
            <person name="Martin F.M."/>
        </authorList>
    </citation>
    <scope>NUCLEOTIDE SEQUENCE</scope>
    <source>
        <strain evidence="1">FP105234-sp</strain>
    </source>
</reference>
<evidence type="ECO:0000313" key="1">
    <source>
        <dbReference type="EMBL" id="KAI0041113.1"/>
    </source>
</evidence>
<accession>A0ACB8RAR7</accession>